<dbReference type="OrthoDB" id="8068593at2759"/>
<sequence length="254" mass="28759">MISLILYICIFYTAAAARNLKVVKYENSVDTIVKDLVDNWQSPLVYLKSRGYLPKDLQNAPELDFQQLQGNLVPDLPIKDLFAFNKDSKRDVELKNEVKTIDQRAARSLDDPKELDLKRMFQSLFSSNDKAASEEIKSKLGVSWDMNALKSSARLGAKKFLDKFNSKRNQVENVVLNEAKDAAVSYEGAHKLEVLVPSHILEKKSNESMDKSAYNKPNFLKGVAKILSNPEIRIKDWDTKPAQESVHKGPEMGK</sequence>
<accession>A0A6P4E2Z0</accession>
<dbReference type="AlphaFoldDB" id="A0A6P4E2Z0"/>
<reference evidence="4" key="2">
    <citation type="submission" date="2025-04" db="UniProtKB">
        <authorList>
            <consortium name="RefSeq"/>
        </authorList>
    </citation>
    <scope>IDENTIFICATION</scope>
</reference>
<dbReference type="GeneID" id="108039786"/>
<evidence type="ECO:0000256" key="1">
    <source>
        <dbReference type="SAM" id="SignalP"/>
    </source>
</evidence>
<reference evidence="3" key="1">
    <citation type="journal article" date="2021" name="Elife">
        <title>Highly contiguous assemblies of 101 drosophilid genomes.</title>
        <authorList>
            <person name="Kim B.Y."/>
            <person name="Wang J.R."/>
            <person name="Miller D.E."/>
            <person name="Barmina O."/>
            <person name="Delaney E."/>
            <person name="Thompson A."/>
            <person name="Comeault A.A."/>
            <person name="Peede D."/>
            <person name="D'Agostino E.R."/>
            <person name="Pelaez J."/>
            <person name="Aguilar J.M."/>
            <person name="Haji D."/>
            <person name="Matsunaga T."/>
            <person name="Armstrong E.E."/>
            <person name="Zych M."/>
            <person name="Ogawa Y."/>
            <person name="Stamenkovic-Radak M."/>
            <person name="Jelic M."/>
            <person name="Veselinovic M.S."/>
            <person name="Tanaskovic M."/>
            <person name="Eric P."/>
            <person name="Gao J.J."/>
            <person name="Katoh T.K."/>
            <person name="Toda M.J."/>
            <person name="Watabe H."/>
            <person name="Watada M."/>
            <person name="Davis J.S."/>
            <person name="Moyle L.C."/>
            <person name="Manoli G."/>
            <person name="Bertolini E."/>
            <person name="Kostal V."/>
            <person name="Hawley R.S."/>
            <person name="Takahashi A."/>
            <person name="Jones C.D."/>
            <person name="Price D.K."/>
            <person name="Whiteman N."/>
            <person name="Kopp A."/>
            <person name="Matute D.R."/>
            <person name="Petrov D.A."/>
        </authorList>
    </citation>
    <scope>NUCLEOTIDE SEQUENCE [LARGE SCALE GENOMIC DNA]</scope>
</reference>
<name>A0A6P4E2Z0_DRORH</name>
<proteinExistence type="predicted"/>
<evidence type="ECO:0000313" key="3">
    <source>
        <dbReference type="Proteomes" id="UP001652680"/>
    </source>
</evidence>
<evidence type="ECO:0000313" key="2">
    <source>
        <dbReference type="EnsemblMetazoa" id="XP_016972360.1"/>
    </source>
</evidence>
<dbReference type="EnsemblMetazoa" id="XM_017116871.1">
    <property type="protein sequence ID" value="XP_016972360.1"/>
    <property type="gene ID" value="LOC108039786"/>
</dbReference>
<keyword evidence="3" id="KW-1185">Reference proteome</keyword>
<feature type="signal peptide" evidence="1">
    <location>
        <begin position="1"/>
        <end position="17"/>
    </location>
</feature>
<dbReference type="RefSeq" id="XP_016972360.1">
    <property type="nucleotide sequence ID" value="XM_017116871.1"/>
</dbReference>
<evidence type="ECO:0000313" key="4">
    <source>
        <dbReference type="RefSeq" id="XP_016972360.1"/>
    </source>
</evidence>
<dbReference type="OMA" id="NWQSPLV"/>
<organism evidence="4">
    <name type="scientific">Drosophila rhopaloa</name>
    <name type="common">Fruit fly</name>
    <dbReference type="NCBI Taxonomy" id="1041015"/>
    <lineage>
        <taxon>Eukaryota</taxon>
        <taxon>Metazoa</taxon>
        <taxon>Ecdysozoa</taxon>
        <taxon>Arthropoda</taxon>
        <taxon>Hexapoda</taxon>
        <taxon>Insecta</taxon>
        <taxon>Pterygota</taxon>
        <taxon>Neoptera</taxon>
        <taxon>Endopterygota</taxon>
        <taxon>Diptera</taxon>
        <taxon>Brachycera</taxon>
        <taxon>Muscomorpha</taxon>
        <taxon>Ephydroidea</taxon>
        <taxon>Drosophilidae</taxon>
        <taxon>Drosophila</taxon>
        <taxon>Sophophora</taxon>
    </lineage>
</organism>
<protein>
    <submittedName>
        <fullName evidence="4">Uncharacterized protein LOC108039786</fullName>
    </submittedName>
</protein>
<gene>
    <name evidence="4" type="primary">LOC108039786</name>
    <name evidence="2" type="synonym">108039786</name>
</gene>
<dbReference type="Proteomes" id="UP001652680">
    <property type="component" value="Unassembled WGS sequence"/>
</dbReference>
<feature type="chain" id="PRO_5027916801" evidence="1">
    <location>
        <begin position="18"/>
        <end position="254"/>
    </location>
</feature>
<keyword evidence="1" id="KW-0732">Signal</keyword>
<reference evidence="2" key="3">
    <citation type="submission" date="2025-05" db="UniProtKB">
        <authorList>
            <consortium name="EnsemblMetazoa"/>
        </authorList>
    </citation>
    <scope>IDENTIFICATION</scope>
</reference>